<dbReference type="Proteomes" id="UP001174909">
    <property type="component" value="Unassembled WGS sequence"/>
</dbReference>
<keyword evidence="1" id="KW-1277">Toxin-antitoxin system</keyword>
<comment type="caution">
    <text evidence="6">The sequence shown here is derived from an EMBL/GenBank/DDBJ whole genome shotgun (WGS) entry which is preliminary data.</text>
</comment>
<organism evidence="6 7">
    <name type="scientific">Geodia barretti</name>
    <name type="common">Barrett's horny sponge</name>
    <dbReference type="NCBI Taxonomy" id="519541"/>
    <lineage>
        <taxon>Eukaryota</taxon>
        <taxon>Metazoa</taxon>
        <taxon>Porifera</taxon>
        <taxon>Demospongiae</taxon>
        <taxon>Heteroscleromorpha</taxon>
        <taxon>Tetractinellida</taxon>
        <taxon>Astrophorina</taxon>
        <taxon>Geodiidae</taxon>
        <taxon>Geodia</taxon>
    </lineage>
</organism>
<reference evidence="6" key="1">
    <citation type="submission" date="2023-03" db="EMBL/GenBank/DDBJ databases">
        <authorList>
            <person name="Steffen K."/>
            <person name="Cardenas P."/>
        </authorList>
    </citation>
    <scope>NUCLEOTIDE SEQUENCE</scope>
</reference>
<evidence type="ECO:0000313" key="6">
    <source>
        <dbReference type="EMBL" id="CAI7993165.1"/>
    </source>
</evidence>
<evidence type="ECO:0000256" key="2">
    <source>
        <dbReference type="ARBA" id="ARBA00022722"/>
    </source>
</evidence>
<dbReference type="GO" id="GO:0016788">
    <property type="term" value="F:hydrolase activity, acting on ester bonds"/>
    <property type="evidence" value="ECO:0007669"/>
    <property type="project" value="InterPro"/>
</dbReference>
<evidence type="ECO:0000256" key="1">
    <source>
        <dbReference type="ARBA" id="ARBA00022649"/>
    </source>
</evidence>
<evidence type="ECO:0000256" key="3">
    <source>
        <dbReference type="ARBA" id="ARBA00022723"/>
    </source>
</evidence>
<dbReference type="GO" id="GO:0045926">
    <property type="term" value="P:negative regulation of growth"/>
    <property type="evidence" value="ECO:0007669"/>
    <property type="project" value="UniProtKB-ARBA"/>
</dbReference>
<evidence type="ECO:0000313" key="7">
    <source>
        <dbReference type="Proteomes" id="UP001174909"/>
    </source>
</evidence>
<dbReference type="InterPro" id="IPR006226">
    <property type="entry name" value="Mtu_PIN"/>
</dbReference>
<dbReference type="SUPFAM" id="SSF88723">
    <property type="entry name" value="PIN domain-like"/>
    <property type="match status" value="1"/>
</dbReference>
<dbReference type="Gene3D" id="3.40.50.1010">
    <property type="entry name" value="5'-nuclease"/>
    <property type="match status" value="1"/>
</dbReference>
<evidence type="ECO:0000256" key="4">
    <source>
        <dbReference type="ARBA" id="ARBA00022801"/>
    </source>
</evidence>
<feature type="domain" description="PIN" evidence="5">
    <location>
        <begin position="4"/>
        <end position="125"/>
    </location>
</feature>
<dbReference type="InterPro" id="IPR029060">
    <property type="entry name" value="PIN-like_dom_sf"/>
</dbReference>
<keyword evidence="3" id="KW-0479">Metal-binding</keyword>
<keyword evidence="4" id="KW-0378">Hydrolase</keyword>
<keyword evidence="7" id="KW-1185">Reference proteome</keyword>
<dbReference type="GO" id="GO:0046872">
    <property type="term" value="F:metal ion binding"/>
    <property type="evidence" value="ECO:0007669"/>
    <property type="project" value="UniProtKB-KW"/>
</dbReference>
<dbReference type="Pfam" id="PF01850">
    <property type="entry name" value="PIN"/>
    <property type="match status" value="1"/>
</dbReference>
<name>A0AA35QUW9_GEOBA</name>
<gene>
    <name evidence="6" type="ORF">GBAR_LOCUS1201</name>
</gene>
<dbReference type="InterPro" id="IPR022907">
    <property type="entry name" value="VapC_family"/>
</dbReference>
<accession>A0AA35QUW9</accession>
<dbReference type="EMBL" id="CASHTH010000178">
    <property type="protein sequence ID" value="CAI7993165.1"/>
    <property type="molecule type" value="Genomic_DNA"/>
</dbReference>
<keyword evidence="2" id="KW-0540">Nuclease</keyword>
<dbReference type="InterPro" id="IPR002716">
    <property type="entry name" value="PIN_dom"/>
</dbReference>
<evidence type="ECO:0000259" key="5">
    <source>
        <dbReference type="Pfam" id="PF01850"/>
    </source>
</evidence>
<proteinExistence type="inferred from homology"/>
<dbReference type="HAMAP" id="MF_00265">
    <property type="entry name" value="VapC_Nob1"/>
    <property type="match status" value="1"/>
</dbReference>
<protein>
    <submittedName>
        <fullName evidence="6">Ribonuclease VapC44</fullName>
    </submittedName>
</protein>
<sequence>MKALPDVNVLIALLDEDHPHHDTAANWFVLNSELGWATCPLTQNGCIRILSQTRYPNSLSIGEVVEGLRAVTLIKSHEFIADDVSLLNQGVVDVSSISSHRQLTDIYLLALAVEHDMRFVTLDRGVRLEAVSGASAERLVVI</sequence>
<dbReference type="GO" id="GO:0004540">
    <property type="term" value="F:RNA nuclease activity"/>
    <property type="evidence" value="ECO:0007669"/>
    <property type="project" value="InterPro"/>
</dbReference>
<dbReference type="NCBIfam" id="TIGR00028">
    <property type="entry name" value="Mtu_PIN_fam"/>
    <property type="match status" value="1"/>
</dbReference>
<dbReference type="AlphaFoldDB" id="A0AA35QUW9"/>